<reference evidence="1 2" key="1">
    <citation type="submission" date="2024-02" db="EMBL/GenBank/DDBJ databases">
        <authorList>
            <person name="Vignale AGUSTIN F."/>
            <person name="Sosa J E."/>
            <person name="Modenutti C."/>
        </authorList>
    </citation>
    <scope>NUCLEOTIDE SEQUENCE [LARGE SCALE GENOMIC DNA]</scope>
</reference>
<sequence length="117" mass="12444">MLCQRSCAAAAQGEKSGEAIQVMVSLLADESSMVKQASIASLMDITSSLPPHYMVKLAEVATSEVISPKLGTIKGYISLVEAVMLLLEERVMGARKALSEVKADTVCLAELRAVCEK</sequence>
<feature type="non-terminal residue" evidence="1">
    <location>
        <position position="117"/>
    </location>
</feature>
<keyword evidence="2" id="KW-1185">Reference proteome</keyword>
<accession>A0ABC8SB59</accession>
<proteinExistence type="predicted"/>
<gene>
    <name evidence="1" type="ORF">ILEXP_LOCUS21293</name>
</gene>
<evidence type="ECO:0000313" key="2">
    <source>
        <dbReference type="Proteomes" id="UP001642360"/>
    </source>
</evidence>
<organism evidence="1 2">
    <name type="scientific">Ilex paraguariensis</name>
    <name type="common">yerba mate</name>
    <dbReference type="NCBI Taxonomy" id="185542"/>
    <lineage>
        <taxon>Eukaryota</taxon>
        <taxon>Viridiplantae</taxon>
        <taxon>Streptophyta</taxon>
        <taxon>Embryophyta</taxon>
        <taxon>Tracheophyta</taxon>
        <taxon>Spermatophyta</taxon>
        <taxon>Magnoliopsida</taxon>
        <taxon>eudicotyledons</taxon>
        <taxon>Gunneridae</taxon>
        <taxon>Pentapetalae</taxon>
        <taxon>asterids</taxon>
        <taxon>campanulids</taxon>
        <taxon>Aquifoliales</taxon>
        <taxon>Aquifoliaceae</taxon>
        <taxon>Ilex</taxon>
    </lineage>
</organism>
<dbReference type="EMBL" id="CAUOFW020002336">
    <property type="protein sequence ID" value="CAK9153045.1"/>
    <property type="molecule type" value="Genomic_DNA"/>
</dbReference>
<name>A0ABC8SB59_9AQUA</name>
<dbReference type="AlphaFoldDB" id="A0ABC8SB59"/>
<dbReference type="Proteomes" id="UP001642360">
    <property type="component" value="Unassembled WGS sequence"/>
</dbReference>
<evidence type="ECO:0000313" key="1">
    <source>
        <dbReference type="EMBL" id="CAK9153045.1"/>
    </source>
</evidence>
<comment type="caution">
    <text evidence="1">The sequence shown here is derived from an EMBL/GenBank/DDBJ whole genome shotgun (WGS) entry which is preliminary data.</text>
</comment>
<protein>
    <submittedName>
        <fullName evidence="1">Uncharacterized protein</fullName>
    </submittedName>
</protein>